<dbReference type="SMART" id="SM00411">
    <property type="entry name" value="BHL"/>
    <property type="match status" value="1"/>
</dbReference>
<dbReference type="PANTHER" id="PTHR33175:SF5">
    <property type="entry name" value="INTEGRATION HOST FACTOR SUBUNIT BETA"/>
    <property type="match status" value="1"/>
</dbReference>
<comment type="caution">
    <text evidence="3">The sequence shown here is derived from an EMBL/GenBank/DDBJ whole genome shotgun (WGS) entry which is preliminary data.</text>
</comment>
<dbReference type="GO" id="GO:0003677">
    <property type="term" value="F:DNA binding"/>
    <property type="evidence" value="ECO:0007669"/>
    <property type="project" value="UniProtKB-KW"/>
</dbReference>
<keyword evidence="1" id="KW-0238">DNA-binding</keyword>
<organism evidence="3">
    <name type="scientific">mine drainage metagenome</name>
    <dbReference type="NCBI Taxonomy" id="410659"/>
    <lineage>
        <taxon>unclassified sequences</taxon>
        <taxon>metagenomes</taxon>
        <taxon>ecological metagenomes</taxon>
    </lineage>
</organism>
<evidence type="ECO:0000256" key="2">
    <source>
        <dbReference type="SAM" id="MobiDB-lite"/>
    </source>
</evidence>
<accession>A0A1J5PR86</accession>
<dbReference type="PROSITE" id="PS00045">
    <property type="entry name" value="HISTONE_LIKE"/>
    <property type="match status" value="1"/>
</dbReference>
<dbReference type="InterPro" id="IPR010992">
    <property type="entry name" value="IHF-like_DNA-bd_dom_sf"/>
</dbReference>
<dbReference type="Pfam" id="PF00216">
    <property type="entry name" value="Bac_DNA_binding"/>
    <property type="match status" value="1"/>
</dbReference>
<gene>
    <name evidence="3" type="primary">ihfB_25</name>
    <name evidence="3" type="ORF">GALL_506160</name>
</gene>
<dbReference type="GO" id="GO:0030527">
    <property type="term" value="F:structural constituent of chromatin"/>
    <property type="evidence" value="ECO:0007669"/>
    <property type="project" value="InterPro"/>
</dbReference>
<dbReference type="PANTHER" id="PTHR33175">
    <property type="entry name" value="DNA-BINDING PROTEIN HU"/>
    <property type="match status" value="1"/>
</dbReference>
<sequence>MTRSELITKLAARFPQLTHADAEIAVLGILDKISDHLAHGGRVEIRGFGSFRVNVRPPRRGRNPKTGERVDVPAKPAPHFKAGVEMRERVDREG</sequence>
<reference evidence="3" key="1">
    <citation type="submission" date="2016-10" db="EMBL/GenBank/DDBJ databases">
        <title>Sequence of Gallionella enrichment culture.</title>
        <authorList>
            <person name="Poehlein A."/>
            <person name="Muehling M."/>
            <person name="Daniel R."/>
        </authorList>
    </citation>
    <scope>NUCLEOTIDE SEQUENCE</scope>
</reference>
<dbReference type="NCBIfam" id="NF001222">
    <property type="entry name" value="PRK00199.1"/>
    <property type="match status" value="1"/>
</dbReference>
<proteinExistence type="predicted"/>
<dbReference type="AlphaFoldDB" id="A0A1J5PR86"/>
<evidence type="ECO:0000256" key="1">
    <source>
        <dbReference type="ARBA" id="ARBA00023125"/>
    </source>
</evidence>
<evidence type="ECO:0000313" key="3">
    <source>
        <dbReference type="EMBL" id="OIQ67803.1"/>
    </source>
</evidence>
<dbReference type="CDD" id="cd13836">
    <property type="entry name" value="IHF_B"/>
    <property type="match status" value="1"/>
</dbReference>
<dbReference type="Gene3D" id="4.10.520.10">
    <property type="entry name" value="IHF-like DNA-binding proteins"/>
    <property type="match status" value="1"/>
</dbReference>
<feature type="region of interest" description="Disordered" evidence="2">
    <location>
        <begin position="56"/>
        <end position="94"/>
    </location>
</feature>
<dbReference type="InterPro" id="IPR000119">
    <property type="entry name" value="Hist_DNA-bd"/>
</dbReference>
<feature type="compositionally biased region" description="Basic and acidic residues" evidence="2">
    <location>
        <begin position="82"/>
        <end position="94"/>
    </location>
</feature>
<dbReference type="EMBL" id="MLJW01005695">
    <property type="protein sequence ID" value="OIQ67803.1"/>
    <property type="molecule type" value="Genomic_DNA"/>
</dbReference>
<dbReference type="GO" id="GO:0005829">
    <property type="term" value="C:cytosol"/>
    <property type="evidence" value="ECO:0007669"/>
    <property type="project" value="TreeGrafter"/>
</dbReference>
<protein>
    <submittedName>
        <fullName evidence="3">Integration host factor subunit beta</fullName>
    </submittedName>
</protein>
<dbReference type="SUPFAM" id="SSF47729">
    <property type="entry name" value="IHF-like DNA-binding proteins"/>
    <property type="match status" value="1"/>
</dbReference>
<dbReference type="InterPro" id="IPR020816">
    <property type="entry name" value="Histone-like_DNA-bd_CS"/>
</dbReference>
<name>A0A1J5PR86_9ZZZZ</name>
<dbReference type="PRINTS" id="PR01727">
    <property type="entry name" value="DNABINDINGHU"/>
</dbReference>